<dbReference type="RefSeq" id="WP_120044134.1">
    <property type="nucleotide sequence ID" value="NZ_QZFU01000041.1"/>
</dbReference>
<keyword evidence="1" id="KW-1133">Transmembrane helix</keyword>
<keyword evidence="1" id="KW-0812">Transmembrane</keyword>
<dbReference type="AlphaFoldDB" id="A0A3A4K8T6"/>
<keyword evidence="3" id="KW-1185">Reference proteome</keyword>
<evidence type="ECO:0000313" key="2">
    <source>
        <dbReference type="EMBL" id="RJO69764.1"/>
    </source>
</evidence>
<gene>
    <name evidence="2" type="ORF">D5S18_28080</name>
</gene>
<comment type="caution">
    <text evidence="2">The sequence shown here is derived from an EMBL/GenBank/DDBJ whole genome shotgun (WGS) entry which is preliminary data.</text>
</comment>
<evidence type="ECO:0000313" key="3">
    <source>
        <dbReference type="Proteomes" id="UP000266677"/>
    </source>
</evidence>
<dbReference type="OrthoDB" id="4555004at2"/>
<reference evidence="2 3" key="1">
    <citation type="submission" date="2018-09" db="EMBL/GenBank/DDBJ databases">
        <title>YIM PH21274 draft genome.</title>
        <authorList>
            <person name="Miao C."/>
        </authorList>
    </citation>
    <scope>NUCLEOTIDE SEQUENCE [LARGE SCALE GENOMIC DNA]</scope>
    <source>
        <strain evidence="2 3">YIM PH 21724</strain>
    </source>
</reference>
<keyword evidence="1" id="KW-0472">Membrane</keyword>
<organism evidence="2 3">
    <name type="scientific">Nocardia panacis</name>
    <dbReference type="NCBI Taxonomy" id="2340916"/>
    <lineage>
        <taxon>Bacteria</taxon>
        <taxon>Bacillati</taxon>
        <taxon>Actinomycetota</taxon>
        <taxon>Actinomycetes</taxon>
        <taxon>Mycobacteriales</taxon>
        <taxon>Nocardiaceae</taxon>
        <taxon>Nocardia</taxon>
    </lineage>
</organism>
<feature type="transmembrane region" description="Helical" evidence="1">
    <location>
        <begin position="6"/>
        <end position="28"/>
    </location>
</feature>
<proteinExistence type="predicted"/>
<evidence type="ECO:0000256" key="1">
    <source>
        <dbReference type="SAM" id="Phobius"/>
    </source>
</evidence>
<sequence>MSTIAPYVNDILTLAGVLAGALGVWHAARLKTRMEARNARADDDIERHRLDGEHLKMLLDAQRADFESIVKPLRDDVDTLRKEVRELHSVIDALRARYRVAIDYIRQLLAWARPRNSESAPLPPQLIADEV</sequence>
<dbReference type="Proteomes" id="UP000266677">
    <property type="component" value="Unassembled WGS sequence"/>
</dbReference>
<name>A0A3A4K8T6_9NOCA</name>
<protein>
    <submittedName>
        <fullName evidence="2">Uncharacterized protein</fullName>
    </submittedName>
</protein>
<dbReference type="EMBL" id="QZFU01000041">
    <property type="protein sequence ID" value="RJO69764.1"/>
    <property type="molecule type" value="Genomic_DNA"/>
</dbReference>
<accession>A0A3A4K8T6</accession>